<evidence type="ECO:0000256" key="5">
    <source>
        <dbReference type="ARBA" id="ARBA00023136"/>
    </source>
</evidence>
<keyword evidence="9" id="KW-1185">Reference proteome</keyword>
<dbReference type="PANTHER" id="PTHR22911:SF6">
    <property type="entry name" value="SOLUTE CARRIER FAMILY 35 MEMBER G1"/>
    <property type="match status" value="1"/>
</dbReference>
<feature type="transmembrane region" description="Helical" evidence="6">
    <location>
        <begin position="260"/>
        <end position="277"/>
    </location>
</feature>
<gene>
    <name evidence="8" type="ORF">U732_1754</name>
</gene>
<dbReference type="Gene3D" id="1.10.3730.20">
    <property type="match status" value="1"/>
</dbReference>
<feature type="transmembrane region" description="Helical" evidence="6">
    <location>
        <begin position="7"/>
        <end position="24"/>
    </location>
</feature>
<dbReference type="RefSeq" id="WP_236887380.1">
    <property type="nucleotide sequence ID" value="NZ_AYSO01000017.1"/>
</dbReference>
<feature type="transmembrane region" description="Helical" evidence="6">
    <location>
        <begin position="144"/>
        <end position="164"/>
    </location>
</feature>
<evidence type="ECO:0000256" key="4">
    <source>
        <dbReference type="ARBA" id="ARBA00022989"/>
    </source>
</evidence>
<evidence type="ECO:0000313" key="9">
    <source>
        <dbReference type="Proteomes" id="UP000031366"/>
    </source>
</evidence>
<dbReference type="EMBL" id="AYSO01000017">
    <property type="protein sequence ID" value="KIE46142.1"/>
    <property type="molecule type" value="Genomic_DNA"/>
</dbReference>
<evidence type="ECO:0000259" key="7">
    <source>
        <dbReference type="Pfam" id="PF00892"/>
    </source>
</evidence>
<feature type="domain" description="EamA" evidence="7">
    <location>
        <begin position="5"/>
        <end position="135"/>
    </location>
</feature>
<dbReference type="Pfam" id="PF00892">
    <property type="entry name" value="EamA"/>
    <property type="match status" value="2"/>
</dbReference>
<proteinExistence type="inferred from homology"/>
<dbReference type="AlphaFoldDB" id="A0A0C1QYL7"/>
<feature type="transmembrane region" description="Helical" evidence="6">
    <location>
        <begin position="36"/>
        <end position="55"/>
    </location>
</feature>
<feature type="transmembrane region" description="Helical" evidence="6">
    <location>
        <begin position="93"/>
        <end position="112"/>
    </location>
</feature>
<comment type="subcellular location">
    <subcellularLocation>
        <location evidence="1">Membrane</location>
        <topology evidence="1">Multi-pass membrane protein</topology>
    </subcellularLocation>
</comment>
<dbReference type="GO" id="GO:0016020">
    <property type="term" value="C:membrane"/>
    <property type="evidence" value="ECO:0007669"/>
    <property type="project" value="UniProtKB-SubCell"/>
</dbReference>
<feature type="domain" description="EamA" evidence="7">
    <location>
        <begin position="146"/>
        <end position="277"/>
    </location>
</feature>
<evidence type="ECO:0000256" key="1">
    <source>
        <dbReference type="ARBA" id="ARBA00004141"/>
    </source>
</evidence>
<dbReference type="SUPFAM" id="SSF103481">
    <property type="entry name" value="Multidrug resistance efflux transporter EmrE"/>
    <property type="match status" value="2"/>
</dbReference>
<evidence type="ECO:0000256" key="6">
    <source>
        <dbReference type="SAM" id="Phobius"/>
    </source>
</evidence>
<evidence type="ECO:0000313" key="8">
    <source>
        <dbReference type="EMBL" id="KIE46142.1"/>
    </source>
</evidence>
<sequence length="283" mass="31228">MKINKGVMLAILSSFTFSIMNVLVKSVSSRIPSNEIAFFRGIIGTILILILMKTSNVKFSKEQKPLLLLRGMLGGLYMVTYFFAISTMKLGDAAILAHLSGFFVMIFASIFLKEKLPKNAWIFIIIILFGAALIINPFRYSTYSFYAIFGLLSAILSASASITIRKLAKSKKHHHYEIVFYFLAASTIVAAILMRNNFVVPTVREFILLFILGAVSLLAQIFLTGAFGNANAVIVEVVRYIGIFFNTAWGFLLFGEALSMYSIIGGILIVGASIVLSRQKTVA</sequence>
<name>A0A0C1QYL7_9CLOT</name>
<dbReference type="InterPro" id="IPR000620">
    <property type="entry name" value="EamA_dom"/>
</dbReference>
<dbReference type="PANTHER" id="PTHR22911">
    <property type="entry name" value="ACYL-MALONYL CONDENSING ENZYME-RELATED"/>
    <property type="match status" value="1"/>
</dbReference>
<comment type="similarity">
    <text evidence="2">Belongs to the EamA transporter family.</text>
</comment>
<evidence type="ECO:0000256" key="3">
    <source>
        <dbReference type="ARBA" id="ARBA00022692"/>
    </source>
</evidence>
<feature type="transmembrane region" description="Helical" evidence="6">
    <location>
        <begin position="67"/>
        <end position="87"/>
    </location>
</feature>
<keyword evidence="4 6" id="KW-1133">Transmembrane helix</keyword>
<dbReference type="InterPro" id="IPR037185">
    <property type="entry name" value="EmrE-like"/>
</dbReference>
<organism evidence="8 9">
    <name type="scientific">Clostridium argentinense CDC 2741</name>
    <dbReference type="NCBI Taxonomy" id="1418104"/>
    <lineage>
        <taxon>Bacteria</taxon>
        <taxon>Bacillati</taxon>
        <taxon>Bacillota</taxon>
        <taxon>Clostridia</taxon>
        <taxon>Eubacteriales</taxon>
        <taxon>Clostridiaceae</taxon>
        <taxon>Clostridium</taxon>
    </lineage>
</organism>
<feature type="transmembrane region" description="Helical" evidence="6">
    <location>
        <begin position="119"/>
        <end position="138"/>
    </location>
</feature>
<dbReference type="Proteomes" id="UP000031366">
    <property type="component" value="Unassembled WGS sequence"/>
</dbReference>
<feature type="transmembrane region" description="Helical" evidence="6">
    <location>
        <begin position="237"/>
        <end position="254"/>
    </location>
</feature>
<accession>A0A0C1QYL7</accession>
<evidence type="ECO:0000256" key="2">
    <source>
        <dbReference type="ARBA" id="ARBA00007362"/>
    </source>
</evidence>
<dbReference type="STRING" id="29341.RSJ17_16750"/>
<comment type="caution">
    <text evidence="8">The sequence shown here is derived from an EMBL/GenBank/DDBJ whole genome shotgun (WGS) entry which is preliminary data.</text>
</comment>
<keyword evidence="5 6" id="KW-0472">Membrane</keyword>
<feature type="transmembrane region" description="Helical" evidence="6">
    <location>
        <begin position="176"/>
        <end position="194"/>
    </location>
</feature>
<feature type="transmembrane region" description="Helical" evidence="6">
    <location>
        <begin position="206"/>
        <end position="225"/>
    </location>
</feature>
<keyword evidence="3 6" id="KW-0812">Transmembrane</keyword>
<reference evidence="8 9" key="1">
    <citation type="journal article" date="2015" name="Infect. Genet. Evol.">
        <title>Genomic sequences of six botulinum neurotoxin-producing strains representing three clostridial species illustrate the mobility and diversity of botulinum neurotoxin genes.</title>
        <authorList>
            <person name="Smith T.J."/>
            <person name="Hill K.K."/>
            <person name="Xie G."/>
            <person name="Foley B.T."/>
            <person name="Williamson C.H."/>
            <person name="Foster J.T."/>
            <person name="Johnson S.L."/>
            <person name="Chertkov O."/>
            <person name="Teshima H."/>
            <person name="Gibbons H.S."/>
            <person name="Johnsky L.A."/>
            <person name="Karavis M.A."/>
            <person name="Smith L.A."/>
        </authorList>
    </citation>
    <scope>NUCLEOTIDE SEQUENCE [LARGE SCALE GENOMIC DNA]</scope>
    <source>
        <strain evidence="8 9">CDC 2741</strain>
    </source>
</reference>
<protein>
    <submittedName>
        <fullName evidence="8">EamA-like transporter family protein</fullName>
    </submittedName>
</protein>